<proteinExistence type="predicted"/>
<evidence type="ECO:0000313" key="1">
    <source>
        <dbReference type="EMBL" id="TGO76277.1"/>
    </source>
</evidence>
<protein>
    <submittedName>
        <fullName evidence="1">Uncharacterized protein</fullName>
    </submittedName>
</protein>
<dbReference type="AlphaFoldDB" id="A0A4Z1K4P1"/>
<organism evidence="1 2">
    <name type="scientific">Botrytis elliptica</name>
    <dbReference type="NCBI Taxonomy" id="278938"/>
    <lineage>
        <taxon>Eukaryota</taxon>
        <taxon>Fungi</taxon>
        <taxon>Dikarya</taxon>
        <taxon>Ascomycota</taxon>
        <taxon>Pezizomycotina</taxon>
        <taxon>Leotiomycetes</taxon>
        <taxon>Helotiales</taxon>
        <taxon>Sclerotiniaceae</taxon>
        <taxon>Botrytis</taxon>
    </lineage>
</organism>
<gene>
    <name evidence="1" type="ORF">BELL_0164g00060</name>
</gene>
<dbReference type="EMBL" id="PQXM01000163">
    <property type="protein sequence ID" value="TGO76277.1"/>
    <property type="molecule type" value="Genomic_DNA"/>
</dbReference>
<comment type="caution">
    <text evidence="1">The sequence shown here is derived from an EMBL/GenBank/DDBJ whole genome shotgun (WGS) entry which is preliminary data.</text>
</comment>
<dbReference type="Proteomes" id="UP000297229">
    <property type="component" value="Unassembled WGS sequence"/>
</dbReference>
<sequence>MDFQDLCTILYSEAIERGYDRYDFDELWRRSAVESLQIASSVSENDLCMAPLFYCCRSIWEKLFRGLVPFPWTEEIENFHTWTIITLKYRELRIAYANRTGISESQARPIDFIPQFKADSDSMSRLAPEDYPTVEGYKPPLDNLAQLANACNKTGNFLDARHPITTAAQVANLRSGEALHIQNDISLDNQHYPLGGEDEMDLGVQDEDLKMALAMSMESSSDTEMVDEELRMAVAMSLESDEITAHADENDQEVLEEATQEQAMDTNRDLKSFIEYKRWVEQNLPWCPACVPYGRFLEDKSIIPRPPGVGSDMNPRPYSKIYGEFVSRKYAREHMGFHEDEF</sequence>
<dbReference type="Pfam" id="PF23625">
    <property type="entry name" value="UIM_2"/>
    <property type="match status" value="2"/>
</dbReference>
<keyword evidence="2" id="KW-1185">Reference proteome</keyword>
<evidence type="ECO:0000313" key="2">
    <source>
        <dbReference type="Proteomes" id="UP000297229"/>
    </source>
</evidence>
<accession>A0A4Z1K4P1</accession>
<reference evidence="1 2" key="1">
    <citation type="submission" date="2017-12" db="EMBL/GenBank/DDBJ databases">
        <title>Comparative genomics of Botrytis spp.</title>
        <authorList>
            <person name="Valero-Jimenez C.A."/>
            <person name="Tapia P."/>
            <person name="Veloso J."/>
            <person name="Silva-Moreno E."/>
            <person name="Staats M."/>
            <person name="Valdes J.H."/>
            <person name="Van Kan J.A.L."/>
        </authorList>
    </citation>
    <scope>NUCLEOTIDE SEQUENCE [LARGE SCALE GENOMIC DNA]</scope>
    <source>
        <strain evidence="1 2">Be9601</strain>
    </source>
</reference>
<name>A0A4Z1K4P1_9HELO</name>